<sequence>MNFSILPFKEDYKDQLVSVWGKSVARTHHFLKLTDFVEIRELVKQMDFTQFEVYCLIQEQKVLGFVGLTGNKVEMLFLDPDHIGKGLGRKLMDFAIQELKANEVDVNEENTNAVTFYKKLGFEVYERSDKDDQGRDYPILKMRLN</sequence>
<keyword evidence="1 4" id="KW-0808">Transferase</keyword>
<evidence type="ECO:0000259" key="3">
    <source>
        <dbReference type="PROSITE" id="PS51186"/>
    </source>
</evidence>
<keyword evidence="2 4" id="KW-0012">Acyltransferase</keyword>
<dbReference type="Pfam" id="PF13673">
    <property type="entry name" value="Acetyltransf_10"/>
    <property type="match status" value="1"/>
</dbReference>
<dbReference type="GO" id="GO:0016746">
    <property type="term" value="F:acyltransferase activity"/>
    <property type="evidence" value="ECO:0007669"/>
    <property type="project" value="UniProtKB-KW"/>
</dbReference>
<evidence type="ECO:0000313" key="5">
    <source>
        <dbReference type="Proteomes" id="UP001597414"/>
    </source>
</evidence>
<evidence type="ECO:0000313" key="4">
    <source>
        <dbReference type="EMBL" id="MFD2201389.1"/>
    </source>
</evidence>
<evidence type="ECO:0000256" key="2">
    <source>
        <dbReference type="ARBA" id="ARBA00023315"/>
    </source>
</evidence>
<accession>A0ABW5B804</accession>
<dbReference type="Proteomes" id="UP001597414">
    <property type="component" value="Unassembled WGS sequence"/>
</dbReference>
<keyword evidence="5" id="KW-1185">Reference proteome</keyword>
<dbReference type="SUPFAM" id="SSF55729">
    <property type="entry name" value="Acyl-CoA N-acyltransferases (Nat)"/>
    <property type="match status" value="1"/>
</dbReference>
<gene>
    <name evidence="4" type="ORF">ACFSKV_07415</name>
</gene>
<dbReference type="RefSeq" id="WP_380801308.1">
    <property type="nucleotide sequence ID" value="NZ_JBHUIV010000010.1"/>
</dbReference>
<dbReference type="PANTHER" id="PTHR43800">
    <property type="entry name" value="PEPTIDYL-LYSINE N-ACETYLTRANSFERASE YJAB"/>
    <property type="match status" value="1"/>
</dbReference>
<dbReference type="EC" id="2.3.1.-" evidence="4"/>
<evidence type="ECO:0000256" key="1">
    <source>
        <dbReference type="ARBA" id="ARBA00022679"/>
    </source>
</evidence>
<dbReference type="EMBL" id="JBHUIV010000010">
    <property type="protein sequence ID" value="MFD2201389.1"/>
    <property type="molecule type" value="Genomic_DNA"/>
</dbReference>
<dbReference type="InterPro" id="IPR016181">
    <property type="entry name" value="Acyl_CoA_acyltransferase"/>
</dbReference>
<dbReference type="PROSITE" id="PS51186">
    <property type="entry name" value="GNAT"/>
    <property type="match status" value="1"/>
</dbReference>
<proteinExistence type="predicted"/>
<comment type="caution">
    <text evidence="4">The sequence shown here is derived from an EMBL/GenBank/DDBJ whole genome shotgun (WGS) entry which is preliminary data.</text>
</comment>
<name>A0ABW5B804_9BACT</name>
<dbReference type="InterPro" id="IPR000182">
    <property type="entry name" value="GNAT_dom"/>
</dbReference>
<feature type="domain" description="N-acetyltransferase" evidence="3">
    <location>
        <begin position="3"/>
        <end position="145"/>
    </location>
</feature>
<dbReference type="PANTHER" id="PTHR43800:SF1">
    <property type="entry name" value="PEPTIDYL-LYSINE N-ACETYLTRANSFERASE YJAB"/>
    <property type="match status" value="1"/>
</dbReference>
<organism evidence="4 5">
    <name type="scientific">Shivajiella indica</name>
    <dbReference type="NCBI Taxonomy" id="872115"/>
    <lineage>
        <taxon>Bacteria</taxon>
        <taxon>Pseudomonadati</taxon>
        <taxon>Bacteroidota</taxon>
        <taxon>Cytophagia</taxon>
        <taxon>Cytophagales</taxon>
        <taxon>Cyclobacteriaceae</taxon>
        <taxon>Shivajiella</taxon>
    </lineage>
</organism>
<reference evidence="5" key="1">
    <citation type="journal article" date="2019" name="Int. J. Syst. Evol. Microbiol.">
        <title>The Global Catalogue of Microorganisms (GCM) 10K type strain sequencing project: providing services to taxonomists for standard genome sequencing and annotation.</title>
        <authorList>
            <consortium name="The Broad Institute Genomics Platform"/>
            <consortium name="The Broad Institute Genome Sequencing Center for Infectious Disease"/>
            <person name="Wu L."/>
            <person name="Ma J."/>
        </authorList>
    </citation>
    <scope>NUCLEOTIDE SEQUENCE [LARGE SCALE GENOMIC DNA]</scope>
    <source>
        <strain evidence="5">KCTC 19812</strain>
    </source>
</reference>
<protein>
    <submittedName>
        <fullName evidence="4">GNAT family N-acetyltransferase</fullName>
        <ecNumber evidence="4">2.3.1.-</ecNumber>
    </submittedName>
</protein>
<dbReference type="Gene3D" id="3.40.630.30">
    <property type="match status" value="1"/>
</dbReference>
<dbReference type="CDD" id="cd04301">
    <property type="entry name" value="NAT_SF"/>
    <property type="match status" value="1"/>
</dbReference>